<keyword evidence="1" id="KW-0233">DNA recombination</keyword>
<evidence type="ECO:0000313" key="5">
    <source>
        <dbReference type="Proteomes" id="UP000252519"/>
    </source>
</evidence>
<dbReference type="InterPro" id="IPR010285">
    <property type="entry name" value="DNA_helicase_pif1-like_DEAD"/>
</dbReference>
<dbReference type="GO" id="GO:0043139">
    <property type="term" value="F:5'-3' DNA helicase activity"/>
    <property type="evidence" value="ECO:0007669"/>
    <property type="project" value="UniProtKB-EC"/>
</dbReference>
<dbReference type="GO" id="GO:0000723">
    <property type="term" value="P:telomere maintenance"/>
    <property type="evidence" value="ECO:0007669"/>
    <property type="project" value="InterPro"/>
</dbReference>
<reference evidence="4 5" key="1">
    <citation type="submission" date="2014-10" db="EMBL/GenBank/DDBJ databases">
        <title>Draft genome of the hookworm Ancylostoma caninum.</title>
        <authorList>
            <person name="Mitreva M."/>
        </authorList>
    </citation>
    <scope>NUCLEOTIDE SEQUENCE [LARGE SCALE GENOMIC DNA]</scope>
    <source>
        <strain evidence="4 5">Baltimore</strain>
    </source>
</reference>
<proteinExistence type="inferred from homology"/>
<dbReference type="Pfam" id="PF05970">
    <property type="entry name" value="PIF1"/>
    <property type="match status" value="1"/>
</dbReference>
<feature type="domain" description="DNA helicase Pif1-like DEAD-box helicase" evidence="3">
    <location>
        <begin position="3"/>
        <end position="40"/>
    </location>
</feature>
<name>A0A368FQP9_ANCCA</name>
<dbReference type="EC" id="5.6.2.3" evidence="1"/>
<feature type="region of interest" description="Disordered" evidence="2">
    <location>
        <begin position="118"/>
        <end position="149"/>
    </location>
</feature>
<evidence type="ECO:0000313" key="4">
    <source>
        <dbReference type="EMBL" id="RCN34544.1"/>
    </source>
</evidence>
<keyword evidence="1" id="KW-0378">Hydrolase</keyword>
<dbReference type="EMBL" id="JOJR01000769">
    <property type="protein sequence ID" value="RCN34544.1"/>
    <property type="molecule type" value="Genomic_DNA"/>
</dbReference>
<gene>
    <name evidence="4" type="ORF">ANCCAN_19611</name>
</gene>
<comment type="caution">
    <text evidence="4">The sequence shown here is derived from an EMBL/GenBank/DDBJ whole genome shotgun (WGS) entry which is preliminary data.</text>
</comment>
<dbReference type="Proteomes" id="UP000252519">
    <property type="component" value="Unassembled WGS sequence"/>
</dbReference>
<dbReference type="GO" id="GO:0005524">
    <property type="term" value="F:ATP binding"/>
    <property type="evidence" value="ECO:0007669"/>
    <property type="project" value="UniProtKB-KW"/>
</dbReference>
<protein>
    <recommendedName>
        <fullName evidence="1">ATP-dependent DNA helicase</fullName>
        <ecNumber evidence="1">5.6.2.3</ecNumber>
    </recommendedName>
</protein>
<comment type="catalytic activity">
    <reaction evidence="1">
        <text>ATP + H2O = ADP + phosphate + H(+)</text>
        <dbReference type="Rhea" id="RHEA:13065"/>
        <dbReference type="ChEBI" id="CHEBI:15377"/>
        <dbReference type="ChEBI" id="CHEBI:15378"/>
        <dbReference type="ChEBI" id="CHEBI:30616"/>
        <dbReference type="ChEBI" id="CHEBI:43474"/>
        <dbReference type="ChEBI" id="CHEBI:456216"/>
        <dbReference type="EC" id="5.6.2.3"/>
    </reaction>
</comment>
<dbReference type="OrthoDB" id="5862225at2759"/>
<keyword evidence="5" id="KW-1185">Reference proteome</keyword>
<evidence type="ECO:0000256" key="1">
    <source>
        <dbReference type="RuleBase" id="RU363044"/>
    </source>
</evidence>
<keyword evidence="1" id="KW-0234">DNA repair</keyword>
<evidence type="ECO:0000259" key="3">
    <source>
        <dbReference type="Pfam" id="PF05970"/>
    </source>
</evidence>
<keyword evidence="1" id="KW-0227">DNA damage</keyword>
<dbReference type="GO" id="GO:0006281">
    <property type="term" value="P:DNA repair"/>
    <property type="evidence" value="ECO:0007669"/>
    <property type="project" value="UniProtKB-KW"/>
</dbReference>
<dbReference type="GO" id="GO:0016887">
    <property type="term" value="F:ATP hydrolysis activity"/>
    <property type="evidence" value="ECO:0007669"/>
    <property type="project" value="RHEA"/>
</dbReference>
<dbReference type="STRING" id="29170.A0A368FQP9"/>
<comment type="similarity">
    <text evidence="1">Belongs to the helicase family.</text>
</comment>
<keyword evidence="1" id="KW-0347">Helicase</keyword>
<organism evidence="4 5">
    <name type="scientific">Ancylostoma caninum</name>
    <name type="common">Dog hookworm</name>
    <dbReference type="NCBI Taxonomy" id="29170"/>
    <lineage>
        <taxon>Eukaryota</taxon>
        <taxon>Metazoa</taxon>
        <taxon>Ecdysozoa</taxon>
        <taxon>Nematoda</taxon>
        <taxon>Chromadorea</taxon>
        <taxon>Rhabditida</taxon>
        <taxon>Rhabditina</taxon>
        <taxon>Rhabditomorpha</taxon>
        <taxon>Strongyloidea</taxon>
        <taxon>Ancylostomatidae</taxon>
        <taxon>Ancylostomatinae</taxon>
        <taxon>Ancylostoma</taxon>
    </lineage>
</organism>
<dbReference type="AlphaFoldDB" id="A0A368FQP9"/>
<dbReference type="GO" id="GO:0006310">
    <property type="term" value="P:DNA recombination"/>
    <property type="evidence" value="ECO:0007669"/>
    <property type="project" value="UniProtKB-KW"/>
</dbReference>
<keyword evidence="1" id="KW-0547">Nucleotide-binding</keyword>
<sequence length="149" mass="17173">MQNDEPFGRKVFIIGGDFREVLPIVEHDQKEDIVEACVNMRASNAGRDWHRFLLDTGDGQVIKSDRSVQVQDDTLRSSKIVAEIFEKIIDPIPTDDLPERAILASKKNANVRKFDDGEMEFSRMEKPEEQRTYRSIDEAIYNERDSGEL</sequence>
<accession>A0A368FQP9</accession>
<keyword evidence="1" id="KW-0067">ATP-binding</keyword>
<comment type="cofactor">
    <cofactor evidence="1">
        <name>Mg(2+)</name>
        <dbReference type="ChEBI" id="CHEBI:18420"/>
    </cofactor>
</comment>
<evidence type="ECO:0000256" key="2">
    <source>
        <dbReference type="SAM" id="MobiDB-lite"/>
    </source>
</evidence>